<protein>
    <recommendedName>
        <fullName evidence="1">N-acetyltransferase domain-containing protein</fullName>
    </recommendedName>
</protein>
<evidence type="ECO:0000313" key="2">
    <source>
        <dbReference type="EMBL" id="TDL20984.1"/>
    </source>
</evidence>
<evidence type="ECO:0000313" key="3">
    <source>
        <dbReference type="Proteomes" id="UP000294933"/>
    </source>
</evidence>
<dbReference type="PANTHER" id="PTHR43328">
    <property type="entry name" value="ACETYLTRANSFERASE-RELATED"/>
    <property type="match status" value="1"/>
</dbReference>
<dbReference type="Pfam" id="PF13302">
    <property type="entry name" value="Acetyltransf_3"/>
    <property type="match status" value="1"/>
</dbReference>
<dbReference type="InterPro" id="IPR000182">
    <property type="entry name" value="GNAT_dom"/>
</dbReference>
<dbReference type="PANTHER" id="PTHR43328:SF1">
    <property type="entry name" value="N-ACETYLTRANSFERASE DOMAIN-CONTAINING PROTEIN"/>
    <property type="match status" value="1"/>
</dbReference>
<organism evidence="2 3">
    <name type="scientific">Rickenella mellea</name>
    <dbReference type="NCBI Taxonomy" id="50990"/>
    <lineage>
        <taxon>Eukaryota</taxon>
        <taxon>Fungi</taxon>
        <taxon>Dikarya</taxon>
        <taxon>Basidiomycota</taxon>
        <taxon>Agaricomycotina</taxon>
        <taxon>Agaricomycetes</taxon>
        <taxon>Hymenochaetales</taxon>
        <taxon>Rickenellaceae</taxon>
        <taxon>Rickenella</taxon>
    </lineage>
</organism>
<dbReference type="STRING" id="50990.A0A4Y7Q011"/>
<gene>
    <name evidence="2" type="ORF">BD410DRAFT_790348</name>
</gene>
<dbReference type="InterPro" id="IPR016181">
    <property type="entry name" value="Acyl_CoA_acyltransferase"/>
</dbReference>
<dbReference type="Proteomes" id="UP000294933">
    <property type="component" value="Unassembled WGS sequence"/>
</dbReference>
<name>A0A4Y7Q011_9AGAM</name>
<reference evidence="2 3" key="1">
    <citation type="submission" date="2018-06" db="EMBL/GenBank/DDBJ databases">
        <title>A transcriptomic atlas of mushroom development highlights an independent origin of complex multicellularity.</title>
        <authorList>
            <consortium name="DOE Joint Genome Institute"/>
            <person name="Krizsan K."/>
            <person name="Almasi E."/>
            <person name="Merenyi Z."/>
            <person name="Sahu N."/>
            <person name="Viragh M."/>
            <person name="Koszo T."/>
            <person name="Mondo S."/>
            <person name="Kiss B."/>
            <person name="Balint B."/>
            <person name="Kues U."/>
            <person name="Barry K."/>
            <person name="Hegedus J.C."/>
            <person name="Henrissat B."/>
            <person name="Johnson J."/>
            <person name="Lipzen A."/>
            <person name="Ohm R."/>
            <person name="Nagy I."/>
            <person name="Pangilinan J."/>
            <person name="Yan J."/>
            <person name="Xiong Y."/>
            <person name="Grigoriev I.V."/>
            <person name="Hibbett D.S."/>
            <person name="Nagy L.G."/>
        </authorList>
    </citation>
    <scope>NUCLEOTIDE SEQUENCE [LARGE SCALE GENOMIC DNA]</scope>
    <source>
        <strain evidence="2 3">SZMC22713</strain>
    </source>
</reference>
<dbReference type="EMBL" id="ML170184">
    <property type="protein sequence ID" value="TDL20984.1"/>
    <property type="molecule type" value="Genomic_DNA"/>
</dbReference>
<accession>A0A4Y7Q011</accession>
<keyword evidence="3" id="KW-1185">Reference proteome</keyword>
<evidence type="ECO:0000259" key="1">
    <source>
        <dbReference type="Pfam" id="PF13302"/>
    </source>
</evidence>
<dbReference type="VEuPathDB" id="FungiDB:BD410DRAFT_790348"/>
<feature type="domain" description="N-acetyltransferase" evidence="1">
    <location>
        <begin position="33"/>
        <end position="213"/>
    </location>
</feature>
<dbReference type="Gene3D" id="3.40.630.30">
    <property type="match status" value="1"/>
</dbReference>
<sequence length="246" mass="27442">MTDSESHSRFYPLNFNAITNEPYLRLPSPHDNIIITPQRLSDAEEIVPILNDEKVYMTLLGPPFPYTIGDAHPWLLKGKQESDALLAELAENHSTHAVGGCPVNILREVQEDGSDVYLGSVDLHRCRWFHVPHSDEKLAMIKANEARTAGDPAITWEFGDYLASSHHGRGIMSAAIGVVLRQWAIPRMRVRHMSVTAFQSNPASVRVFEKNGFILKGIVEDCVDMQESKGGGKTGLHVLEWSMAEM</sequence>
<dbReference type="SUPFAM" id="SSF55729">
    <property type="entry name" value="Acyl-CoA N-acyltransferases (Nat)"/>
    <property type="match status" value="1"/>
</dbReference>
<dbReference type="GO" id="GO:0016747">
    <property type="term" value="F:acyltransferase activity, transferring groups other than amino-acyl groups"/>
    <property type="evidence" value="ECO:0007669"/>
    <property type="project" value="InterPro"/>
</dbReference>
<proteinExistence type="predicted"/>
<dbReference type="AlphaFoldDB" id="A0A4Y7Q011"/>
<dbReference type="OrthoDB" id="630895at2759"/>